<accession>A0AAN9L7F5</accession>
<name>A0AAN9L7F5_CANGL</name>
<proteinExistence type="predicted"/>
<dbReference type="Proteomes" id="UP001367508">
    <property type="component" value="Unassembled WGS sequence"/>
</dbReference>
<comment type="caution">
    <text evidence="2">The sequence shown here is derived from an EMBL/GenBank/DDBJ whole genome shotgun (WGS) entry which is preliminary data.</text>
</comment>
<organism evidence="2 3">
    <name type="scientific">Canavalia gladiata</name>
    <name type="common">Sword bean</name>
    <name type="synonym">Dolichos gladiatus</name>
    <dbReference type="NCBI Taxonomy" id="3824"/>
    <lineage>
        <taxon>Eukaryota</taxon>
        <taxon>Viridiplantae</taxon>
        <taxon>Streptophyta</taxon>
        <taxon>Embryophyta</taxon>
        <taxon>Tracheophyta</taxon>
        <taxon>Spermatophyta</taxon>
        <taxon>Magnoliopsida</taxon>
        <taxon>eudicotyledons</taxon>
        <taxon>Gunneridae</taxon>
        <taxon>Pentapetalae</taxon>
        <taxon>rosids</taxon>
        <taxon>fabids</taxon>
        <taxon>Fabales</taxon>
        <taxon>Fabaceae</taxon>
        <taxon>Papilionoideae</taxon>
        <taxon>50 kb inversion clade</taxon>
        <taxon>NPAAA clade</taxon>
        <taxon>indigoferoid/millettioid clade</taxon>
        <taxon>Phaseoleae</taxon>
        <taxon>Canavalia</taxon>
    </lineage>
</organism>
<sequence length="113" mass="12906">MVLSESEVINLSKWNSSTSDPSQCLQSRRRFDDRRARKRECSFAVKAWIHEKPVVISSRLEGSLAIVGFLLLPCKGSLESWWLFLSLPLRSFSLPPPEKAKNPKKPPPKLLFL</sequence>
<evidence type="ECO:0000313" key="3">
    <source>
        <dbReference type="Proteomes" id="UP001367508"/>
    </source>
</evidence>
<evidence type="ECO:0000256" key="1">
    <source>
        <dbReference type="SAM" id="MobiDB-lite"/>
    </source>
</evidence>
<keyword evidence="3" id="KW-1185">Reference proteome</keyword>
<reference evidence="2 3" key="1">
    <citation type="submission" date="2024-01" db="EMBL/GenBank/DDBJ databases">
        <title>The genomes of 5 underutilized Papilionoideae crops provide insights into root nodulation and disease resistanc.</title>
        <authorList>
            <person name="Jiang F."/>
        </authorList>
    </citation>
    <scope>NUCLEOTIDE SEQUENCE [LARGE SCALE GENOMIC DNA]</scope>
    <source>
        <strain evidence="2">LVBAO_FW01</strain>
        <tissue evidence="2">Leaves</tissue>
    </source>
</reference>
<protein>
    <submittedName>
        <fullName evidence="2">Uncharacterized protein</fullName>
    </submittedName>
</protein>
<dbReference type="AlphaFoldDB" id="A0AAN9L7F5"/>
<evidence type="ECO:0000313" key="2">
    <source>
        <dbReference type="EMBL" id="KAK7329098.1"/>
    </source>
</evidence>
<dbReference type="EMBL" id="JAYMYQ010000005">
    <property type="protein sequence ID" value="KAK7329098.1"/>
    <property type="molecule type" value="Genomic_DNA"/>
</dbReference>
<feature type="region of interest" description="Disordered" evidence="1">
    <location>
        <begin position="93"/>
        <end position="113"/>
    </location>
</feature>
<gene>
    <name evidence="2" type="ORF">VNO77_23244</name>
</gene>